<organism evidence="2 3">
    <name type="scientific">Punica granatum</name>
    <name type="common">Pomegranate</name>
    <dbReference type="NCBI Taxonomy" id="22663"/>
    <lineage>
        <taxon>Eukaryota</taxon>
        <taxon>Viridiplantae</taxon>
        <taxon>Streptophyta</taxon>
        <taxon>Embryophyta</taxon>
        <taxon>Tracheophyta</taxon>
        <taxon>Spermatophyta</taxon>
        <taxon>Magnoliopsida</taxon>
        <taxon>eudicotyledons</taxon>
        <taxon>Gunneridae</taxon>
        <taxon>Pentapetalae</taxon>
        <taxon>rosids</taxon>
        <taxon>malvids</taxon>
        <taxon>Myrtales</taxon>
        <taxon>Lythraceae</taxon>
        <taxon>Punica</taxon>
    </lineage>
</organism>
<evidence type="ECO:0000313" key="3">
    <source>
        <dbReference type="Proteomes" id="UP000233551"/>
    </source>
</evidence>
<feature type="region of interest" description="Disordered" evidence="1">
    <location>
        <begin position="53"/>
        <end position="72"/>
    </location>
</feature>
<reference evidence="2 3" key="1">
    <citation type="submission" date="2017-11" db="EMBL/GenBank/DDBJ databases">
        <title>De-novo sequencing of pomegranate (Punica granatum L.) genome.</title>
        <authorList>
            <person name="Akparov Z."/>
            <person name="Amiraslanov A."/>
            <person name="Hajiyeva S."/>
            <person name="Abbasov M."/>
            <person name="Kaur K."/>
            <person name="Hamwieh A."/>
            <person name="Solovyev V."/>
            <person name="Salamov A."/>
            <person name="Braich B."/>
            <person name="Kosarev P."/>
            <person name="Mahmoud A."/>
            <person name="Hajiyev E."/>
            <person name="Babayeva S."/>
            <person name="Izzatullayeva V."/>
            <person name="Mammadov A."/>
            <person name="Mammadov A."/>
            <person name="Sharifova S."/>
            <person name="Ojaghi J."/>
            <person name="Eynullazada K."/>
            <person name="Bayramov B."/>
            <person name="Abdulazimova A."/>
            <person name="Shahmuradov I."/>
        </authorList>
    </citation>
    <scope>NUCLEOTIDE SEQUENCE [LARGE SCALE GENOMIC DNA]</scope>
    <source>
        <strain evidence="3">cv. AG2017</strain>
        <tissue evidence="2">Leaf</tissue>
    </source>
</reference>
<evidence type="ECO:0000256" key="1">
    <source>
        <dbReference type="SAM" id="MobiDB-lite"/>
    </source>
</evidence>
<accession>A0A2I0HCI3</accession>
<keyword evidence="3" id="KW-1185">Reference proteome</keyword>
<name>A0A2I0HCI3_PUNGR</name>
<dbReference type="EMBL" id="PGOL01041198">
    <property type="protein sequence ID" value="PKI07880.1"/>
    <property type="molecule type" value="Genomic_DNA"/>
</dbReference>
<protein>
    <submittedName>
        <fullName evidence="2">Uncharacterized protein</fullName>
    </submittedName>
</protein>
<dbReference type="Proteomes" id="UP000233551">
    <property type="component" value="Unassembled WGS sequence"/>
</dbReference>
<comment type="caution">
    <text evidence="2">The sequence shown here is derived from an EMBL/GenBank/DDBJ whole genome shotgun (WGS) entry which is preliminary data.</text>
</comment>
<proteinExistence type="predicted"/>
<sequence length="72" mass="8016">MCLEIAVSYPHAGEESAPESSLSCVWTRRSREETKGEEEARTCCNLVMLEGEEEARPPAELQKLTDDEGCLN</sequence>
<dbReference type="AlphaFoldDB" id="A0A2I0HCI3"/>
<gene>
    <name evidence="2" type="ORF">CRG98_049581</name>
</gene>
<evidence type="ECO:0000313" key="2">
    <source>
        <dbReference type="EMBL" id="PKI07880.1"/>
    </source>
</evidence>